<feature type="region of interest" description="Disordered" evidence="1">
    <location>
        <begin position="1"/>
        <end position="83"/>
    </location>
</feature>
<evidence type="ECO:0000256" key="1">
    <source>
        <dbReference type="SAM" id="MobiDB-lite"/>
    </source>
</evidence>
<keyword evidence="3" id="KW-1185">Reference proteome</keyword>
<organism evidence="2 3">
    <name type="scientific">Accipiter nisus</name>
    <name type="common">Eurasian sparrowhawk</name>
    <dbReference type="NCBI Taxonomy" id="211598"/>
    <lineage>
        <taxon>Eukaryota</taxon>
        <taxon>Metazoa</taxon>
        <taxon>Chordata</taxon>
        <taxon>Craniata</taxon>
        <taxon>Vertebrata</taxon>
        <taxon>Euteleostomi</taxon>
        <taxon>Archelosauria</taxon>
        <taxon>Archosauria</taxon>
        <taxon>Dinosauria</taxon>
        <taxon>Saurischia</taxon>
        <taxon>Theropoda</taxon>
        <taxon>Coelurosauria</taxon>
        <taxon>Aves</taxon>
        <taxon>Neognathae</taxon>
        <taxon>Neoaves</taxon>
        <taxon>Telluraves</taxon>
        <taxon>Accipitrimorphae</taxon>
        <taxon>Accipitriformes</taxon>
        <taxon>Accipitridae</taxon>
        <taxon>Accipitrinae</taxon>
        <taxon>Accipiter</taxon>
    </lineage>
</organism>
<accession>A0A8B9MX82</accession>
<evidence type="ECO:0000313" key="3">
    <source>
        <dbReference type="Proteomes" id="UP000694541"/>
    </source>
</evidence>
<dbReference type="Ensembl" id="ENSANIT00000013924.1">
    <property type="protein sequence ID" value="ENSANIP00000013448.1"/>
    <property type="gene ID" value="ENSANIG00000009129.1"/>
</dbReference>
<reference evidence="2" key="2">
    <citation type="submission" date="2025-09" db="UniProtKB">
        <authorList>
            <consortium name="Ensembl"/>
        </authorList>
    </citation>
    <scope>IDENTIFICATION</scope>
</reference>
<evidence type="ECO:0000313" key="2">
    <source>
        <dbReference type="Ensembl" id="ENSANIP00000013448.1"/>
    </source>
</evidence>
<proteinExistence type="predicted"/>
<protein>
    <submittedName>
        <fullName evidence="2">Uncharacterized protein</fullName>
    </submittedName>
</protein>
<feature type="compositionally biased region" description="Polar residues" evidence="1">
    <location>
        <begin position="65"/>
        <end position="76"/>
    </location>
</feature>
<feature type="compositionally biased region" description="Basic and acidic residues" evidence="1">
    <location>
        <begin position="30"/>
        <end position="44"/>
    </location>
</feature>
<name>A0A8B9MX82_9AVES</name>
<dbReference type="AlphaFoldDB" id="A0A8B9MX82"/>
<reference evidence="2" key="1">
    <citation type="submission" date="2025-08" db="UniProtKB">
        <authorList>
            <consortium name="Ensembl"/>
        </authorList>
    </citation>
    <scope>IDENTIFICATION</scope>
</reference>
<sequence>GDRRTDGQYKPSVGSLAKSPPPHGHPAVFKKGERGEGEKQDLHLPSHLPAGREAGSAPRLLGSPSPLQNGTEQALSGNGDGSR</sequence>
<dbReference type="Proteomes" id="UP000694541">
    <property type="component" value="Unplaced"/>
</dbReference>